<dbReference type="HOGENOM" id="CLU_962736_0_0_9"/>
<dbReference type="EMBL" id="FP929052">
    <property type="protein sequence ID" value="CBL18294.1"/>
    <property type="molecule type" value="Genomic_DNA"/>
</dbReference>
<evidence type="ECO:0000256" key="2">
    <source>
        <dbReference type="SAM" id="SignalP"/>
    </source>
</evidence>
<dbReference type="PATRIC" id="fig|213810.4.peg.2189"/>
<dbReference type="BioCyc" id="RCHA213810:RUM_RS11185-MONOMER"/>
<dbReference type="Proteomes" id="UP000007054">
    <property type="component" value="Chromosome"/>
</dbReference>
<dbReference type="RefSeq" id="WP_015559200.1">
    <property type="nucleotide sequence ID" value="NC_021039.1"/>
</dbReference>
<dbReference type="Gene3D" id="2.60.120.260">
    <property type="entry name" value="Galactose-binding domain-like"/>
    <property type="match status" value="1"/>
</dbReference>
<evidence type="ECO:0000313" key="4">
    <source>
        <dbReference type="Proteomes" id="UP000007054"/>
    </source>
</evidence>
<feature type="compositionally biased region" description="Low complexity" evidence="1">
    <location>
        <begin position="30"/>
        <end position="59"/>
    </location>
</feature>
<evidence type="ECO:0008006" key="5">
    <source>
        <dbReference type="Google" id="ProtNLM"/>
    </source>
</evidence>
<feature type="region of interest" description="Disordered" evidence="1">
    <location>
        <begin position="20"/>
        <end position="67"/>
    </location>
</feature>
<dbReference type="STRING" id="213810.RUM_23020"/>
<reference evidence="3" key="2">
    <citation type="submission" date="2010-03" db="EMBL/GenBank/DDBJ databases">
        <authorList>
            <person name="Pajon A."/>
        </authorList>
    </citation>
    <scope>NUCLEOTIDE SEQUENCE</scope>
    <source>
        <strain evidence="3">Type strain: 18P13</strain>
    </source>
</reference>
<evidence type="ECO:0000313" key="3">
    <source>
        <dbReference type="EMBL" id="CBL18294.1"/>
    </source>
</evidence>
<name>D4LF99_RUMC1</name>
<proteinExistence type="predicted"/>
<dbReference type="GeneID" id="83156949"/>
<protein>
    <recommendedName>
        <fullName evidence="5">Lipoprotein</fullName>
    </recommendedName>
</protein>
<reference evidence="3" key="1">
    <citation type="submission" date="2010-03" db="EMBL/GenBank/DDBJ databases">
        <title>The genome sequence of Ruminococcus sp. 18P13.</title>
        <authorList>
            <consortium name="metaHIT consortium -- http://www.metahit.eu/"/>
            <person name="Pajon A."/>
            <person name="Turner K."/>
            <person name="Parkhill J."/>
            <person name="Bernalier A."/>
        </authorList>
    </citation>
    <scope>NUCLEOTIDE SEQUENCE [LARGE SCALE GENOMIC DNA]</scope>
    <source>
        <strain evidence="3">Type strain: 18P13</strain>
    </source>
</reference>
<accession>D4LF99</accession>
<organism evidence="3 4">
    <name type="scientific">Ruminococcus champanellensis (strain DSM 18848 / JCM 17042 / KCTC 15320 / 18P13)</name>
    <dbReference type="NCBI Taxonomy" id="213810"/>
    <lineage>
        <taxon>Bacteria</taxon>
        <taxon>Bacillati</taxon>
        <taxon>Bacillota</taxon>
        <taxon>Clostridia</taxon>
        <taxon>Eubacteriales</taxon>
        <taxon>Oscillospiraceae</taxon>
        <taxon>Ruminococcus</taxon>
    </lineage>
</organism>
<sequence length="283" mass="30178">MKKLAALLLACSMLAAVTGCGDNKDSSSQAATEAATTEAATTEAATTEAPTEAPSTERPAPTPTVDENAITFEDGDLYTAHSMAEKNYENDESATKLTIEEFNGTKQLRIQVLDKDDNGTYKVPKVVFNLAELVGAENLNKIKSISCDITGVAVGMFTGDDGSEMLVPGNVMGALGGNLAAEKKTDADGGLLQNTWANLTEFSFAEWENNWGYSHVEANILLDANRYEAGYDGATLVLMRWGIPNQADLYIDNITFYDEDGKSIPLAYKPSGDDAGTDSSKAE</sequence>
<feature type="chain" id="PRO_5038717676" description="Lipoprotein" evidence="2">
    <location>
        <begin position="22"/>
        <end position="283"/>
    </location>
</feature>
<keyword evidence="4" id="KW-1185">Reference proteome</keyword>
<dbReference type="AlphaFoldDB" id="D4LF99"/>
<dbReference type="KEGG" id="rch:RUM_23020"/>
<dbReference type="PROSITE" id="PS51257">
    <property type="entry name" value="PROKAR_LIPOPROTEIN"/>
    <property type="match status" value="1"/>
</dbReference>
<evidence type="ECO:0000256" key="1">
    <source>
        <dbReference type="SAM" id="MobiDB-lite"/>
    </source>
</evidence>
<keyword evidence="2" id="KW-0732">Signal</keyword>
<feature type="signal peptide" evidence="2">
    <location>
        <begin position="1"/>
        <end position="21"/>
    </location>
</feature>
<gene>
    <name evidence="3" type="ordered locus">RUM_23020</name>
</gene>